<evidence type="ECO:0000256" key="7">
    <source>
        <dbReference type="ARBA" id="ARBA00023125"/>
    </source>
</evidence>
<dbReference type="PANTHER" id="PTHR23341:SF2">
    <property type="entry name" value="HIGH MOBILITY GROUP PROTEIN HMG-12"/>
    <property type="match status" value="1"/>
</dbReference>
<proteinExistence type="inferred from homology"/>
<keyword evidence="8" id="KW-0804">Transcription</keyword>
<evidence type="ECO:0000256" key="3">
    <source>
        <dbReference type="ARBA" id="ARBA00022553"/>
    </source>
</evidence>
<feature type="compositionally biased region" description="Basic residues" evidence="10">
    <location>
        <begin position="11"/>
        <end position="25"/>
    </location>
</feature>
<comment type="similarity">
    <text evidence="2">Belongs to the HMGA family.</text>
</comment>
<comment type="subcellular location">
    <subcellularLocation>
        <location evidence="1">Nucleus</location>
    </subcellularLocation>
</comment>
<dbReference type="GO" id="GO:0000785">
    <property type="term" value="C:chromatin"/>
    <property type="evidence" value="ECO:0007669"/>
    <property type="project" value="InterPro"/>
</dbReference>
<feature type="region of interest" description="Disordered" evidence="10">
    <location>
        <begin position="1"/>
        <end position="301"/>
    </location>
</feature>
<dbReference type="PANTHER" id="PTHR23341">
    <property type="entry name" value="HIGH MOBILITY GROUP PROTEINS HMG-A AND C"/>
    <property type="match status" value="1"/>
</dbReference>
<comment type="caution">
    <text evidence="11">The sequence shown here is derived from an EMBL/GenBank/DDBJ whole genome shotgun (WGS) entry which is preliminary data.</text>
</comment>
<evidence type="ECO:0000313" key="11">
    <source>
        <dbReference type="EMBL" id="KAG9466266.1"/>
    </source>
</evidence>
<accession>A0A8J6BEA4</accession>
<evidence type="ECO:0000256" key="9">
    <source>
        <dbReference type="ARBA" id="ARBA00023242"/>
    </source>
</evidence>
<dbReference type="GO" id="GO:0003677">
    <property type="term" value="F:DNA binding"/>
    <property type="evidence" value="ECO:0007669"/>
    <property type="project" value="UniProtKB-KW"/>
</dbReference>
<dbReference type="PRINTS" id="PR00929">
    <property type="entry name" value="ATHOOK"/>
</dbReference>
<evidence type="ECO:0000256" key="5">
    <source>
        <dbReference type="ARBA" id="ARBA00022990"/>
    </source>
</evidence>
<feature type="compositionally biased region" description="Basic residues" evidence="10">
    <location>
        <begin position="166"/>
        <end position="181"/>
    </location>
</feature>
<protein>
    <submittedName>
        <fullName evidence="11">Uncharacterized protein</fullName>
    </submittedName>
</protein>
<feature type="compositionally biased region" description="Polar residues" evidence="10">
    <location>
        <begin position="135"/>
        <end position="145"/>
    </location>
</feature>
<name>A0A8J6BEA4_ELECQ</name>
<keyword evidence="5" id="KW-0007">Acetylation</keyword>
<dbReference type="GO" id="GO:0005634">
    <property type="term" value="C:nucleus"/>
    <property type="evidence" value="ECO:0007669"/>
    <property type="project" value="UniProtKB-SubCell"/>
</dbReference>
<feature type="compositionally biased region" description="Low complexity" evidence="10">
    <location>
        <begin position="85"/>
        <end position="95"/>
    </location>
</feature>
<dbReference type="InterPro" id="IPR017956">
    <property type="entry name" value="AT_hook_DNA-bd_motif"/>
</dbReference>
<gene>
    <name evidence="11" type="ORF">GDO78_016906</name>
</gene>
<evidence type="ECO:0000256" key="6">
    <source>
        <dbReference type="ARBA" id="ARBA00023015"/>
    </source>
</evidence>
<keyword evidence="9" id="KW-0539">Nucleus</keyword>
<feature type="compositionally biased region" description="Basic residues" evidence="10">
    <location>
        <begin position="237"/>
        <end position="246"/>
    </location>
</feature>
<keyword evidence="7" id="KW-0238">DNA-binding</keyword>
<dbReference type="GO" id="GO:0010557">
    <property type="term" value="P:positive regulation of macromolecule biosynthetic process"/>
    <property type="evidence" value="ECO:0007669"/>
    <property type="project" value="UniProtKB-ARBA"/>
</dbReference>
<feature type="compositionally biased region" description="Basic and acidic residues" evidence="10">
    <location>
        <begin position="1"/>
        <end position="10"/>
    </location>
</feature>
<evidence type="ECO:0000313" key="12">
    <source>
        <dbReference type="Proteomes" id="UP000770717"/>
    </source>
</evidence>
<feature type="compositionally biased region" description="Basic and acidic residues" evidence="10">
    <location>
        <begin position="117"/>
        <end position="134"/>
    </location>
</feature>
<dbReference type="PRINTS" id="PR00930">
    <property type="entry name" value="HIGHMOBLTYIY"/>
</dbReference>
<sequence length="301" mass="33810">MGPRKTDSSSKRKRSTPQKLKKRKLFAASENDFVESDQDDNQLYLSQLPETLHNRENVTKTPSQTPTKKESLTETPQNKENMPEKYSSSSGSASRGRGRPKGSKNKTFPVSVTKVYSVREGKSQVYSPKKENDVKNQNGVETQSRGRGRPKGSTKVKPIAEDIQKKSRGRPKGSKNKKPSKKLTPGSPKVGRGRPRKLALTNEEETPKRERGRPKGSLNKRSLKKLAIALRTQEKRNRGRPKKIVLHHSAVMPLTPKRPRGRPKSTVSVAPVPSDSLKGSEDYTIEDDKEDDEDKEDDYDE</sequence>
<keyword evidence="12" id="KW-1185">Reference proteome</keyword>
<dbReference type="InterPro" id="IPR000116">
    <property type="entry name" value="HMGA"/>
</dbReference>
<dbReference type="Proteomes" id="UP000770717">
    <property type="component" value="Unassembled WGS sequence"/>
</dbReference>
<reference evidence="11" key="1">
    <citation type="thesis" date="2020" institute="ProQuest LLC" country="789 East Eisenhower Parkway, Ann Arbor, MI, USA">
        <title>Comparative Genomics and Chromosome Evolution.</title>
        <authorList>
            <person name="Mudd A.B."/>
        </authorList>
    </citation>
    <scope>NUCLEOTIDE SEQUENCE</scope>
    <source>
        <strain evidence="11">HN-11 Male</strain>
        <tissue evidence="11">Kidney and liver</tissue>
    </source>
</reference>
<dbReference type="EMBL" id="WNTK01002188">
    <property type="protein sequence ID" value="KAG9466266.1"/>
    <property type="molecule type" value="Genomic_DNA"/>
</dbReference>
<dbReference type="GO" id="GO:0006355">
    <property type="term" value="P:regulation of DNA-templated transcription"/>
    <property type="evidence" value="ECO:0007669"/>
    <property type="project" value="InterPro"/>
</dbReference>
<keyword evidence="6" id="KW-0805">Transcription regulation</keyword>
<keyword evidence="3" id="KW-0597">Phosphoprotein</keyword>
<dbReference type="SMART" id="SM00384">
    <property type="entry name" value="AT_hook"/>
    <property type="match status" value="7"/>
</dbReference>
<keyword evidence="4" id="KW-0677">Repeat</keyword>
<dbReference type="GO" id="GO:0003712">
    <property type="term" value="F:transcription coregulator activity"/>
    <property type="evidence" value="ECO:0007669"/>
    <property type="project" value="TreeGrafter"/>
</dbReference>
<evidence type="ECO:0000256" key="8">
    <source>
        <dbReference type="ARBA" id="ARBA00023163"/>
    </source>
</evidence>
<evidence type="ECO:0000256" key="1">
    <source>
        <dbReference type="ARBA" id="ARBA00004123"/>
    </source>
</evidence>
<dbReference type="AlphaFoldDB" id="A0A8J6BEA4"/>
<feature type="compositionally biased region" description="Acidic residues" evidence="10">
    <location>
        <begin position="283"/>
        <end position="301"/>
    </location>
</feature>
<evidence type="ECO:0000256" key="10">
    <source>
        <dbReference type="SAM" id="MobiDB-lite"/>
    </source>
</evidence>
<dbReference type="OrthoDB" id="9908848at2759"/>
<organism evidence="11 12">
    <name type="scientific">Eleutherodactylus coqui</name>
    <name type="common">Puerto Rican coqui</name>
    <dbReference type="NCBI Taxonomy" id="57060"/>
    <lineage>
        <taxon>Eukaryota</taxon>
        <taxon>Metazoa</taxon>
        <taxon>Chordata</taxon>
        <taxon>Craniata</taxon>
        <taxon>Vertebrata</taxon>
        <taxon>Euteleostomi</taxon>
        <taxon>Amphibia</taxon>
        <taxon>Batrachia</taxon>
        <taxon>Anura</taxon>
        <taxon>Neobatrachia</taxon>
        <taxon>Hyloidea</taxon>
        <taxon>Eleutherodactylidae</taxon>
        <taxon>Eleutherodactylinae</taxon>
        <taxon>Eleutherodactylus</taxon>
        <taxon>Eleutherodactylus</taxon>
    </lineage>
</organism>
<evidence type="ECO:0000256" key="4">
    <source>
        <dbReference type="ARBA" id="ARBA00022737"/>
    </source>
</evidence>
<evidence type="ECO:0000256" key="2">
    <source>
        <dbReference type="ARBA" id="ARBA00010812"/>
    </source>
</evidence>